<dbReference type="InterPro" id="IPR018391">
    <property type="entry name" value="PQQ_b-propeller_rpt"/>
</dbReference>
<dbReference type="SMART" id="SM00564">
    <property type="entry name" value="PQQ"/>
    <property type="match status" value="4"/>
</dbReference>
<dbReference type="Proteomes" id="UP000199691">
    <property type="component" value="Unassembled WGS sequence"/>
</dbReference>
<evidence type="ECO:0000256" key="1">
    <source>
        <dbReference type="PROSITE-ProRule" id="PRU00221"/>
    </source>
</evidence>
<dbReference type="InterPro" id="IPR015943">
    <property type="entry name" value="WD40/YVTN_repeat-like_dom_sf"/>
</dbReference>
<dbReference type="SUPFAM" id="SSF69322">
    <property type="entry name" value="Tricorn protease domain 2"/>
    <property type="match status" value="1"/>
</dbReference>
<dbReference type="PANTHER" id="PTHR19879:SF9">
    <property type="entry name" value="TRANSCRIPTION INITIATION FACTOR TFIID SUBUNIT 5"/>
    <property type="match status" value="1"/>
</dbReference>
<protein>
    <submittedName>
        <fullName evidence="2">WD domain-containing protein, G-beta repeat-containing protein</fullName>
    </submittedName>
</protein>
<evidence type="ECO:0000313" key="2">
    <source>
        <dbReference type="EMBL" id="SDP68765.1"/>
    </source>
</evidence>
<dbReference type="InterPro" id="IPR001680">
    <property type="entry name" value="WD40_rpt"/>
</dbReference>
<dbReference type="Gene3D" id="2.130.10.10">
    <property type="entry name" value="YVTN repeat-like/Quinoprotein amine dehydrogenase"/>
    <property type="match status" value="3"/>
</dbReference>
<dbReference type="RefSeq" id="WP_090101137.1">
    <property type="nucleotide sequence ID" value="NZ_FNIX01000012.1"/>
</dbReference>
<sequence length="1569" mass="165376">MASHLLVRADDHLVIGVRWSGFTSSTESGVAVLTASTAARLEVLFPPQHVGEEASPTGSPAPVQLPSGGGSTVPGWRGVLSGGSRVVVEVAAGARVVLTTQGVLAALAASPVVTAAIELPWRLLISPVGPVACKHPVSPVVSGQVRGMWRTRLVGAELAVRAVDRQVADTPDPAFAPTNSLPLARGSRLRLVDETGQNRPAAVQRLELSALGGTLDASGKWPNFEWEHHAVLGRDMRVRTVARGVLYPLGHRAELVQVFVRTFDPVAGGAAVVRATRVLTVVEPVRRAPSDGVLRRGFPLGDIEITTTSVADLAPPNHFTTALPGAGNVLSHFWPTTLTGQVVQFGVRSGGVSFRLPLLFVEDRRPVVDTLASPELARRLAADYGTSRAALPGAALDLVASPQRAAGDVHEVHSITVGGLGDVRDGYRPVLTELELALPALRVLRGDTAASKVRFTQRYLQNAAEDVVLEMLPAQARDIDFSRTADRSGGLVAPKYVANAISRTLGPVSLQALPNPATGVIDPASLFPSDAATLLGMPLKSLLHQLKLPPQITSVPVPGAPPQIRLRWSDVALKSAGPFVARPSTRLDLDVGTDEKVCTVKDFAFELPPGPKAVLRLRFAEVRFSQRGGNPPSVDVRGVKAEFLGELKLLEKLQDAVDFGAAGKLLDVSPTGIRVRYALPLAPIAAGVFVMRNISFSASIDIPFTGGPVVVALGFASRANPFQLGVMMFGGGGYVEIQLDRDGLRLFEVALEFGAFVAVDFVIASGEVHALGGVRFALDRGGSVTLTGYLRIGGCVEVLGLVSVSIELCLSMTYRSERNALVGRATLVIEIDLTLWSDSVELDSGEWELAGGSDTRNHPLDDIRSADALQQWRQYRAAFADESGTDNRVSTAARAGTAPHEFRVVFHTTVAHRAGRVVWSPDDRWVVVGAGRMDTAPLGLTVLDAATGRQRWRIDDLWCVDIAVSADATRIAVSTTEGDERRIRMLDAGTGQRLWSVPGQGRLRFSPDSALLGVLGRAVSVLDAATGTLLHHQGRSLASPVFSADSGLLCTGSPALVHSRTGAPVWQLNEHDGFASACAFTDDGGVLVASGRFGTVIEYEPRLVGGMITERSRVSVPDLGTASTQTADTIRFGRDRRVVAFLAGGPPGPGTLRLSTVAGGHAVLGLRLPVAPAAVAMSFRPDGGELAVNVAVGQEPGEGPAPGVTVFDTTTGAVSWRDRQHITDLAFSGDGSRVVSCGENFVRVYEAGNAVQARHDCGAPVSLVAAGGDIAAAVAVREEPVLTVFRAGTGELLFERVHSGAVTSLAVSPDGHSVVTGNTDGRCRHFDTRDDTRWVAKHRGPVNAVAFSADSRFLATASNDRLVRLFDRRAGGDPEDQQPRWTRQLPQAVTHVVIGPAFVVSAAQDRRIRVLALDTGDVLHEFDHDAKIRAVSVSMNGIIASASDDGSASVISGASRIRVEHSGPISQVALSSDGSVLATAGADVRLWRADGTSLHGFTPLAPVVALGFDSGGALVVATEHPVARVLDPVSGEETGRLIHPEPVRCLAFAPGGVVTGCDDNVVRVFEVEP</sequence>
<dbReference type="SUPFAM" id="SSF50998">
    <property type="entry name" value="Quinoprotein alcohol dehydrogenase-like"/>
    <property type="match status" value="2"/>
</dbReference>
<dbReference type="Pfam" id="PF00400">
    <property type="entry name" value="WD40"/>
    <property type="match status" value="4"/>
</dbReference>
<dbReference type="STRING" id="641025.SAMN05421507_112200"/>
<feature type="repeat" description="WD" evidence="1">
    <location>
        <begin position="1295"/>
        <end position="1329"/>
    </location>
</feature>
<dbReference type="PROSITE" id="PS50082">
    <property type="entry name" value="WD_REPEATS_2"/>
    <property type="match status" value="2"/>
</dbReference>
<keyword evidence="3" id="KW-1185">Reference proteome</keyword>
<dbReference type="PROSITE" id="PS50294">
    <property type="entry name" value="WD_REPEATS_REGION"/>
    <property type="match status" value="1"/>
</dbReference>
<dbReference type="EMBL" id="FNIX01000012">
    <property type="protein sequence ID" value="SDP68765.1"/>
    <property type="molecule type" value="Genomic_DNA"/>
</dbReference>
<proteinExistence type="predicted"/>
<gene>
    <name evidence="2" type="ORF">SAMN05421507_112200</name>
</gene>
<dbReference type="SMART" id="SM00320">
    <property type="entry name" value="WD40"/>
    <property type="match status" value="8"/>
</dbReference>
<dbReference type="OrthoDB" id="516973at2"/>
<accession>A0A1H0URM4</accession>
<keyword evidence="1" id="KW-0853">WD repeat</keyword>
<name>A0A1H0URM4_9PSEU</name>
<evidence type="ECO:0000313" key="3">
    <source>
        <dbReference type="Proteomes" id="UP000199691"/>
    </source>
</evidence>
<reference evidence="3" key="1">
    <citation type="submission" date="2016-10" db="EMBL/GenBank/DDBJ databases">
        <authorList>
            <person name="Varghese N."/>
            <person name="Submissions S."/>
        </authorList>
    </citation>
    <scope>NUCLEOTIDE SEQUENCE [LARGE SCALE GENOMIC DNA]</scope>
    <source>
        <strain evidence="3">CGMCC 4.6609</strain>
    </source>
</reference>
<feature type="repeat" description="WD" evidence="1">
    <location>
        <begin position="1335"/>
        <end position="1367"/>
    </location>
</feature>
<organism evidence="2 3">
    <name type="scientific">Lentzea jiangxiensis</name>
    <dbReference type="NCBI Taxonomy" id="641025"/>
    <lineage>
        <taxon>Bacteria</taxon>
        <taxon>Bacillati</taxon>
        <taxon>Actinomycetota</taxon>
        <taxon>Actinomycetes</taxon>
        <taxon>Pseudonocardiales</taxon>
        <taxon>Pseudonocardiaceae</taxon>
        <taxon>Lentzea</taxon>
    </lineage>
</organism>
<dbReference type="InterPro" id="IPR011047">
    <property type="entry name" value="Quinoprotein_ADH-like_sf"/>
</dbReference>
<dbReference type="PANTHER" id="PTHR19879">
    <property type="entry name" value="TRANSCRIPTION INITIATION FACTOR TFIID"/>
    <property type="match status" value="1"/>
</dbReference>